<evidence type="ECO:0000313" key="3">
    <source>
        <dbReference type="Proteomes" id="UP001304515"/>
    </source>
</evidence>
<accession>A0AA96J3B2</accession>
<evidence type="ECO:0000313" key="2">
    <source>
        <dbReference type="EMBL" id="WNM20512.1"/>
    </source>
</evidence>
<sequence length="125" mass="14014">MNTKTLLVFFITVLLFIQCKSSSNDEINEGSKFPIVDNKSVENGGYTDGEYCAEIEYYNPERGTNSTYTLVVEIENNELTIIHWPNGGWLDSTHFMPPDISEGHASFTSDTGAEYNITIIDTDCN</sequence>
<dbReference type="AlphaFoldDB" id="A0AA96EYK0"/>
<dbReference type="Proteomes" id="UP001304515">
    <property type="component" value="Chromosome"/>
</dbReference>
<accession>A0AA96EYK0</accession>
<protein>
    <submittedName>
        <fullName evidence="2">Uncharacterized protein</fullName>
    </submittedName>
</protein>
<name>A0AA96EYK0_9FLAO</name>
<dbReference type="EMBL" id="CP134878">
    <property type="protein sequence ID" value="WNM19123.1"/>
    <property type="molecule type" value="Genomic_DNA"/>
</dbReference>
<evidence type="ECO:0000313" key="1">
    <source>
        <dbReference type="EMBL" id="WNM19123.1"/>
    </source>
</evidence>
<dbReference type="EMBL" id="CP134890">
    <property type="protein sequence ID" value="WNM20512.1"/>
    <property type="molecule type" value="Genomic_DNA"/>
</dbReference>
<reference evidence="2 3" key="1">
    <citation type="submission" date="2023-09" db="EMBL/GenBank/DDBJ databases">
        <title>Flavobacterium sp. a novel bacteria isolate from Pepper rhizosphere.</title>
        <authorList>
            <person name="Peng Y."/>
            <person name="Lee J."/>
        </authorList>
    </citation>
    <scope>NUCLEOTIDE SEQUENCE [LARGE SCALE GENOMIC DNA]</scope>
    <source>
        <strain evidence="1">PMR2A8</strain>
        <strain evidence="2 3">PMTSA4</strain>
    </source>
</reference>
<proteinExistence type="predicted"/>
<organism evidence="2 3">
    <name type="scientific">Flavobacterium capsici</name>
    <dbReference type="NCBI Taxonomy" id="3075618"/>
    <lineage>
        <taxon>Bacteria</taxon>
        <taxon>Pseudomonadati</taxon>
        <taxon>Bacteroidota</taxon>
        <taxon>Flavobacteriia</taxon>
        <taxon>Flavobacteriales</taxon>
        <taxon>Flavobacteriaceae</taxon>
        <taxon>Flavobacterium</taxon>
    </lineage>
</organism>
<dbReference type="RefSeq" id="WP_313323703.1">
    <property type="nucleotide sequence ID" value="NZ_CP134878.1"/>
</dbReference>
<keyword evidence="3" id="KW-1185">Reference proteome</keyword>
<dbReference type="KEGG" id="fcj:RN605_07390"/>
<gene>
    <name evidence="2" type="ORF">RN605_07390</name>
    <name evidence="1" type="ORF">RN608_00220</name>
</gene>